<dbReference type="AlphaFoldDB" id="A0A7R9XNU2"/>
<sequence length="169" mass="18159">MNKCTVDAGALLAQQQPACSYDTTGKLTCPGLPCTFGLLPTTCMETELEPFGEWGLLSGSARDEEENDNNNNGDGEVKPVQCYCAGGVQQVRGGGRQCAGEFRQARRRLPGPEAIARACIVNETATPLMEVRPCPVPLDATGQRIISSQRLDKTMVLDGVEEEMLTPEP</sequence>
<name>A0A7R9XNU2_9CHLO</name>
<organism evidence="1">
    <name type="scientific">Pycnococcus provasolii</name>
    <dbReference type="NCBI Taxonomy" id="41880"/>
    <lineage>
        <taxon>Eukaryota</taxon>
        <taxon>Viridiplantae</taxon>
        <taxon>Chlorophyta</taxon>
        <taxon>Pseudoscourfieldiophyceae</taxon>
        <taxon>Pseudoscourfieldiales</taxon>
        <taxon>Pycnococcaceae</taxon>
        <taxon>Pycnococcus</taxon>
    </lineage>
</organism>
<dbReference type="EMBL" id="HBDW01001632">
    <property type="protein sequence ID" value="CAD8217668.1"/>
    <property type="molecule type" value="Transcribed_RNA"/>
</dbReference>
<accession>A0A7R9XNU2</accession>
<gene>
    <name evidence="1" type="ORF">PPRO1472_LOCUS1110</name>
</gene>
<reference evidence="1" key="1">
    <citation type="submission" date="2021-01" db="EMBL/GenBank/DDBJ databases">
        <authorList>
            <person name="Corre E."/>
            <person name="Pelletier E."/>
            <person name="Niang G."/>
            <person name="Scheremetjew M."/>
            <person name="Finn R."/>
            <person name="Kale V."/>
            <person name="Holt S."/>
            <person name="Cochrane G."/>
            <person name="Meng A."/>
            <person name="Brown T."/>
            <person name="Cohen L."/>
        </authorList>
    </citation>
    <scope>NUCLEOTIDE SEQUENCE</scope>
    <source>
        <strain evidence="1">RCC251</strain>
    </source>
</reference>
<evidence type="ECO:0000313" key="1">
    <source>
        <dbReference type="EMBL" id="CAD8217668.1"/>
    </source>
</evidence>
<proteinExistence type="predicted"/>
<protein>
    <submittedName>
        <fullName evidence="1">Uncharacterized protein</fullName>
    </submittedName>
</protein>